<keyword evidence="2" id="KW-0812">Transmembrane</keyword>
<evidence type="ECO:0000256" key="1">
    <source>
        <dbReference type="SAM" id="MobiDB-lite"/>
    </source>
</evidence>
<dbReference type="Pfam" id="PF11906">
    <property type="entry name" value="DUF3426"/>
    <property type="match status" value="1"/>
</dbReference>
<proteinExistence type="predicted"/>
<dbReference type="EMBL" id="JACHGB010000003">
    <property type="protein sequence ID" value="MBB5271632.1"/>
    <property type="molecule type" value="Genomic_DNA"/>
</dbReference>
<dbReference type="AlphaFoldDB" id="A0A7W8M8G7"/>
<feature type="domain" description="Zinc finger/thioredoxin putative" evidence="3">
    <location>
        <begin position="3"/>
        <end position="37"/>
    </location>
</feature>
<sequence>MALATTCPQCKTSFKVVPDQLKLRRGLVRCGVCHHVFSGIDSLRYVEDLTGQPVAASAAILPPSLRRETASAERIEPEPVEPEPAEPEPAEPEPVEPEPVEPEPVEPEPVEPEPVEPEPAEPEPVEREPVEREPVEREPGQPRVRAPAAALAQPRDDDEADAVDFFADERSARGFSSRGAAFASVVSVALAALLLLQLTIGGRDWLASRMPSIGPVLAATLAPLGLRVTPPLEIGSLTIESFELQPAAEDTLYAVSALLRNRTGHVVQWPALELSLLDDAGEVVVRRVLRPPDYLQDAAAAMRVGVGPRAEQPLRAAIEVREAAPTGYRVRLVAP</sequence>
<feature type="compositionally biased region" description="Basic and acidic residues" evidence="1">
    <location>
        <begin position="124"/>
        <end position="140"/>
    </location>
</feature>
<evidence type="ECO:0000259" key="3">
    <source>
        <dbReference type="Pfam" id="PF13719"/>
    </source>
</evidence>
<name>A0A7W8M8G7_9BURK</name>
<dbReference type="InterPro" id="IPR021834">
    <property type="entry name" value="DUF3426"/>
</dbReference>
<dbReference type="NCBIfam" id="TIGR02098">
    <property type="entry name" value="MJ0042_CXXC"/>
    <property type="match status" value="1"/>
</dbReference>
<keyword evidence="2" id="KW-0472">Membrane</keyword>
<evidence type="ECO:0000313" key="5">
    <source>
        <dbReference type="Proteomes" id="UP000532440"/>
    </source>
</evidence>
<evidence type="ECO:0000256" key="2">
    <source>
        <dbReference type="SAM" id="Phobius"/>
    </source>
</evidence>
<accession>A0A7W8M8G7</accession>
<keyword evidence="2" id="KW-1133">Transmembrane helix</keyword>
<feature type="compositionally biased region" description="Basic and acidic residues" evidence="1">
    <location>
        <begin position="65"/>
        <end position="77"/>
    </location>
</feature>
<dbReference type="InterPro" id="IPR011723">
    <property type="entry name" value="Znf/thioredoxin_put"/>
</dbReference>
<comment type="caution">
    <text evidence="4">The sequence shown here is derived from an EMBL/GenBank/DDBJ whole genome shotgun (WGS) entry which is preliminary data.</text>
</comment>
<feature type="compositionally biased region" description="Acidic residues" evidence="1">
    <location>
        <begin position="78"/>
        <end position="123"/>
    </location>
</feature>
<keyword evidence="5" id="KW-1185">Reference proteome</keyword>
<dbReference type="Pfam" id="PF13719">
    <property type="entry name" value="Zn_ribbon_5"/>
    <property type="match status" value="1"/>
</dbReference>
<feature type="transmembrane region" description="Helical" evidence="2">
    <location>
        <begin position="180"/>
        <end position="200"/>
    </location>
</feature>
<gene>
    <name evidence="4" type="ORF">HNQ70_001642</name>
</gene>
<evidence type="ECO:0000313" key="4">
    <source>
        <dbReference type="EMBL" id="MBB5271632.1"/>
    </source>
</evidence>
<dbReference type="Proteomes" id="UP000532440">
    <property type="component" value="Unassembled WGS sequence"/>
</dbReference>
<protein>
    <submittedName>
        <fullName evidence="4">Putative Zn finger-like uncharacterized protein</fullName>
    </submittedName>
</protein>
<reference evidence="4 5" key="1">
    <citation type="submission" date="2020-08" db="EMBL/GenBank/DDBJ databases">
        <title>Genomic Encyclopedia of Type Strains, Phase IV (KMG-IV): sequencing the most valuable type-strain genomes for metagenomic binning, comparative biology and taxonomic classification.</title>
        <authorList>
            <person name="Goeker M."/>
        </authorList>
    </citation>
    <scope>NUCLEOTIDE SEQUENCE [LARGE SCALE GENOMIC DNA]</scope>
    <source>
        <strain evidence="4 5">DSM 29781</strain>
    </source>
</reference>
<dbReference type="RefSeq" id="WP_183966173.1">
    <property type="nucleotide sequence ID" value="NZ_BAABEW010000001.1"/>
</dbReference>
<feature type="region of interest" description="Disordered" evidence="1">
    <location>
        <begin position="65"/>
        <end position="158"/>
    </location>
</feature>
<organism evidence="4 5">
    <name type="scientific">Quisquiliibacterium transsilvanicum</name>
    <dbReference type="NCBI Taxonomy" id="1549638"/>
    <lineage>
        <taxon>Bacteria</taxon>
        <taxon>Pseudomonadati</taxon>
        <taxon>Pseudomonadota</taxon>
        <taxon>Betaproteobacteria</taxon>
        <taxon>Burkholderiales</taxon>
        <taxon>Burkholderiaceae</taxon>
        <taxon>Quisquiliibacterium</taxon>
    </lineage>
</organism>